<keyword evidence="2" id="KW-1185">Reference proteome</keyword>
<organism evidence="1 2">
    <name type="scientific">Sandaracinus amylolyticus</name>
    <dbReference type="NCBI Taxonomy" id="927083"/>
    <lineage>
        <taxon>Bacteria</taxon>
        <taxon>Pseudomonadati</taxon>
        <taxon>Myxococcota</taxon>
        <taxon>Polyangia</taxon>
        <taxon>Polyangiales</taxon>
        <taxon>Sandaracinaceae</taxon>
        <taxon>Sandaracinus</taxon>
    </lineage>
</organism>
<evidence type="ECO:0000313" key="1">
    <source>
        <dbReference type="EMBL" id="AKF10502.1"/>
    </source>
</evidence>
<accession>A0A0F6W952</accession>
<dbReference type="PIRSF" id="PIRSF007580">
    <property type="entry name" value="UCP07580"/>
    <property type="match status" value="1"/>
</dbReference>
<dbReference type="PANTHER" id="PTHR39456:SF1">
    <property type="entry name" value="METAL-DEPENDENT HYDROLASE"/>
    <property type="match status" value="1"/>
</dbReference>
<evidence type="ECO:0008006" key="3">
    <source>
        <dbReference type="Google" id="ProtNLM"/>
    </source>
</evidence>
<dbReference type="AlphaFoldDB" id="A0A0F6W952"/>
<proteinExistence type="predicted"/>
<dbReference type="Proteomes" id="UP000034883">
    <property type="component" value="Chromosome"/>
</dbReference>
<dbReference type="EMBL" id="CP011125">
    <property type="protein sequence ID" value="AKF10502.1"/>
    <property type="molecule type" value="Genomic_DNA"/>
</dbReference>
<protein>
    <recommendedName>
        <fullName evidence="3">Metal-dependent hydrolase</fullName>
    </recommendedName>
</protein>
<evidence type="ECO:0000313" key="2">
    <source>
        <dbReference type="Proteomes" id="UP000034883"/>
    </source>
</evidence>
<reference evidence="1 2" key="1">
    <citation type="submission" date="2015-03" db="EMBL/GenBank/DDBJ databases">
        <title>Genome assembly of Sandaracinus amylolyticus DSM 53668.</title>
        <authorList>
            <person name="Sharma G."/>
            <person name="Subramanian S."/>
        </authorList>
    </citation>
    <scope>NUCLEOTIDE SEQUENCE [LARGE SCALE GENOMIC DNA]</scope>
    <source>
        <strain evidence="1 2">DSM 53668</strain>
    </source>
</reference>
<dbReference type="KEGG" id="samy:DB32_007651"/>
<dbReference type="InterPro" id="IPR016516">
    <property type="entry name" value="UCP07580"/>
</dbReference>
<sequence>MEEACSSMNGTQTLEVRNLTFATGADVPRHWHGGRRSVTRFLDNLSIFFPEGERFFVMSVQAHRHVVENDPVLRKLVRDFCAQEGIHGREHRRYNDMLRAQGLPVDEMEQSVVRILKRAKRTLPPRTQLAVTAALEHFTALMGHLILARPALLEGAHPEMVALWRWHAAEENEHKAVAFDVYRAAGGNYAERSVIMLAATAVFWAKVLEFQTRMMAEDGDALSAREWIALVRFLFVEPGGLQEVWRLWADWFRPGFHPNDIDSAGAIAAWQASAGA</sequence>
<dbReference type="STRING" id="927083.DB32_007651"/>
<dbReference type="Pfam" id="PF10118">
    <property type="entry name" value="Metal_hydrol"/>
    <property type="match status" value="1"/>
</dbReference>
<dbReference type="PANTHER" id="PTHR39456">
    <property type="entry name" value="METAL-DEPENDENT HYDROLASE"/>
    <property type="match status" value="1"/>
</dbReference>
<name>A0A0F6W952_9BACT</name>
<gene>
    <name evidence="1" type="ORF">DB32_007651</name>
</gene>